<proteinExistence type="predicted"/>
<evidence type="ECO:0000313" key="3">
    <source>
        <dbReference type="Proteomes" id="UP001629367"/>
    </source>
</evidence>
<dbReference type="RefSeq" id="WP_408210666.1">
    <property type="nucleotide sequence ID" value="NZ_JAQQBZ010000004.1"/>
</dbReference>
<dbReference type="Proteomes" id="UP001629367">
    <property type="component" value="Unassembled WGS sequence"/>
</dbReference>
<protein>
    <submittedName>
        <fullName evidence="2">Uncharacterized protein</fullName>
    </submittedName>
</protein>
<accession>A0ABW9D282</accession>
<gene>
    <name evidence="2" type="ORF">PQQ68_07985</name>
</gene>
<keyword evidence="3" id="KW-1185">Reference proteome</keyword>
<reference evidence="2 3" key="1">
    <citation type="journal article" date="2024" name="Chem. Sci.">
        <title>Discovery of megapolipeptins by genome mining of a Burkholderiales bacteria collection.</title>
        <authorList>
            <person name="Paulo B.S."/>
            <person name="Recchia M.J.J."/>
            <person name="Lee S."/>
            <person name="Fergusson C.H."/>
            <person name="Romanowski S.B."/>
            <person name="Hernandez A."/>
            <person name="Krull N."/>
            <person name="Liu D.Y."/>
            <person name="Cavanagh H."/>
            <person name="Bos A."/>
            <person name="Gray C.A."/>
            <person name="Murphy B.T."/>
            <person name="Linington R.G."/>
            <person name="Eustaquio A.S."/>
        </authorList>
    </citation>
    <scope>NUCLEOTIDE SEQUENCE [LARGE SCALE GENOMIC DNA]</scope>
    <source>
        <strain evidence="2 3">RL17-335-BIF-A</strain>
    </source>
</reference>
<feature type="region of interest" description="Disordered" evidence="1">
    <location>
        <begin position="16"/>
        <end position="94"/>
    </location>
</feature>
<name>A0ABW9D282_9BURK</name>
<dbReference type="EMBL" id="JAQQBZ010000004">
    <property type="protein sequence ID" value="MFM0592959.1"/>
    <property type="molecule type" value="Genomic_DNA"/>
</dbReference>
<comment type="caution">
    <text evidence="2">The sequence shown here is derived from an EMBL/GenBank/DDBJ whole genome shotgun (WGS) entry which is preliminary data.</text>
</comment>
<evidence type="ECO:0000313" key="2">
    <source>
        <dbReference type="EMBL" id="MFM0592959.1"/>
    </source>
</evidence>
<organism evidence="2 3">
    <name type="scientific">Paraburkholderia dilworthii</name>
    <dbReference type="NCBI Taxonomy" id="948106"/>
    <lineage>
        <taxon>Bacteria</taxon>
        <taxon>Pseudomonadati</taxon>
        <taxon>Pseudomonadota</taxon>
        <taxon>Betaproteobacteria</taxon>
        <taxon>Burkholderiales</taxon>
        <taxon>Burkholderiaceae</taxon>
        <taxon>Paraburkholderia</taxon>
    </lineage>
</organism>
<feature type="compositionally biased region" description="Basic and acidic residues" evidence="1">
    <location>
        <begin position="49"/>
        <end position="77"/>
    </location>
</feature>
<evidence type="ECO:0000256" key="1">
    <source>
        <dbReference type="SAM" id="MobiDB-lite"/>
    </source>
</evidence>
<sequence>MSAENYQDYYRQRGTTLPRAIASDPMNKPYDLGPRVGGTADGSTLNMSREARREFDGRQQSELDARNAADQARRNPELKFNIRPPEMPKPVTAD</sequence>